<evidence type="ECO:0000313" key="2">
    <source>
        <dbReference type="Proteomes" id="UP000001880"/>
    </source>
</evidence>
<organism evidence="1 2">
    <name type="scientific">Haliangium ochraceum (strain DSM 14365 / JCM 11303 / SMP-2)</name>
    <dbReference type="NCBI Taxonomy" id="502025"/>
    <lineage>
        <taxon>Bacteria</taxon>
        <taxon>Pseudomonadati</taxon>
        <taxon>Myxococcota</taxon>
        <taxon>Polyangia</taxon>
        <taxon>Haliangiales</taxon>
        <taxon>Kofleriaceae</taxon>
        <taxon>Haliangium</taxon>
    </lineage>
</organism>
<dbReference type="Proteomes" id="UP000001880">
    <property type="component" value="Chromosome"/>
</dbReference>
<proteinExistence type="predicted"/>
<dbReference type="KEGG" id="hoh:Hoch_5178"/>
<name>D0LWL6_HALO1</name>
<keyword evidence="2" id="KW-1185">Reference proteome</keyword>
<sequence>MATIEFEVKTYKYSVYSQADTGLIWDNHHLKVRGLLVCEGADGSRAVIYGLADNSFIPVNRFQQETNRVFMFTRETQFEWYRDMLRNEKPVFCNADPQHPGWFTLTTGAEPVGEEES</sequence>
<dbReference type="RefSeq" id="WP_012830258.1">
    <property type="nucleotide sequence ID" value="NC_013440.1"/>
</dbReference>
<dbReference type="AlphaFoldDB" id="D0LWL6"/>
<dbReference type="HOGENOM" id="CLU_2081545_0_0_7"/>
<dbReference type="STRING" id="502025.Hoch_5178"/>
<dbReference type="EMBL" id="CP001804">
    <property type="protein sequence ID" value="ACY17666.1"/>
    <property type="molecule type" value="Genomic_DNA"/>
</dbReference>
<accession>D0LWL6</accession>
<gene>
    <name evidence="1" type="ordered locus">Hoch_5178</name>
</gene>
<evidence type="ECO:0000313" key="1">
    <source>
        <dbReference type="EMBL" id="ACY17666.1"/>
    </source>
</evidence>
<reference evidence="1 2" key="1">
    <citation type="journal article" date="2010" name="Stand. Genomic Sci.">
        <title>Complete genome sequence of Haliangium ochraceum type strain (SMP-2).</title>
        <authorList>
            <consortium name="US DOE Joint Genome Institute (JGI-PGF)"/>
            <person name="Ivanova N."/>
            <person name="Daum C."/>
            <person name="Lang E."/>
            <person name="Abt B."/>
            <person name="Kopitz M."/>
            <person name="Saunders E."/>
            <person name="Lapidus A."/>
            <person name="Lucas S."/>
            <person name="Glavina Del Rio T."/>
            <person name="Nolan M."/>
            <person name="Tice H."/>
            <person name="Copeland A."/>
            <person name="Cheng J.F."/>
            <person name="Chen F."/>
            <person name="Bruce D."/>
            <person name="Goodwin L."/>
            <person name="Pitluck S."/>
            <person name="Mavromatis K."/>
            <person name="Pati A."/>
            <person name="Mikhailova N."/>
            <person name="Chen A."/>
            <person name="Palaniappan K."/>
            <person name="Land M."/>
            <person name="Hauser L."/>
            <person name="Chang Y.J."/>
            <person name="Jeffries C.D."/>
            <person name="Detter J.C."/>
            <person name="Brettin T."/>
            <person name="Rohde M."/>
            <person name="Goker M."/>
            <person name="Bristow J."/>
            <person name="Markowitz V."/>
            <person name="Eisen J.A."/>
            <person name="Hugenholtz P."/>
            <person name="Kyrpides N.C."/>
            <person name="Klenk H.P."/>
        </authorList>
    </citation>
    <scope>NUCLEOTIDE SEQUENCE [LARGE SCALE GENOMIC DNA]</scope>
    <source>
        <strain evidence="2">DSM 14365 / CIP 107738 / JCM 11303 / AJ 13395 / SMP-2</strain>
    </source>
</reference>
<dbReference type="OrthoDB" id="1441420at2"/>
<protein>
    <submittedName>
        <fullName evidence="1">Uncharacterized protein</fullName>
    </submittedName>
</protein>